<dbReference type="Proteomes" id="UP000037460">
    <property type="component" value="Unassembled WGS sequence"/>
</dbReference>
<name>A0A0M0J4B1_9EUKA</name>
<reference evidence="2" key="1">
    <citation type="journal article" date="2015" name="PLoS Genet.">
        <title>Genome Sequence and Transcriptome Analyses of Chrysochromulina tobin: Metabolic Tools for Enhanced Algal Fitness in the Prominent Order Prymnesiales (Haptophyceae).</title>
        <authorList>
            <person name="Hovde B.T."/>
            <person name="Deodato C.R."/>
            <person name="Hunsperger H.M."/>
            <person name="Ryken S.A."/>
            <person name="Yost W."/>
            <person name="Jha R.K."/>
            <person name="Patterson J."/>
            <person name="Monnat R.J. Jr."/>
            <person name="Barlow S.B."/>
            <person name="Starkenburg S.R."/>
            <person name="Cattolico R.A."/>
        </authorList>
    </citation>
    <scope>NUCLEOTIDE SEQUENCE</scope>
    <source>
        <strain evidence="2">CCMP291</strain>
    </source>
</reference>
<keyword evidence="2" id="KW-1185">Reference proteome</keyword>
<sequence length="168" mass="17665">MLALCLASTAFYGPPAAFQQQRMASPLAREKPVQLATSIKGTPIWDLRVATPEDVPTIVGMSDGLYPSELVSLCVSNGNCVVGESGVNVISAALVHTTGKTSSDLLAILERPDMPAEVADEDRARDDKAKLALVEKLGLAKAGAGGDKIISFVANLASMNPDPRMKMK</sequence>
<proteinExistence type="predicted"/>
<comment type="caution">
    <text evidence="1">The sequence shown here is derived from an EMBL/GenBank/DDBJ whole genome shotgun (WGS) entry which is preliminary data.</text>
</comment>
<dbReference type="AlphaFoldDB" id="A0A0M0J4B1"/>
<protein>
    <submittedName>
        <fullName evidence="1">Uncharacterized protein</fullName>
    </submittedName>
</protein>
<evidence type="ECO:0000313" key="2">
    <source>
        <dbReference type="Proteomes" id="UP000037460"/>
    </source>
</evidence>
<gene>
    <name evidence="1" type="ORF">Ctob_006705</name>
</gene>
<evidence type="ECO:0000313" key="1">
    <source>
        <dbReference type="EMBL" id="KOO21325.1"/>
    </source>
</evidence>
<accession>A0A0M0J4B1</accession>
<dbReference type="EMBL" id="JWZX01003372">
    <property type="protein sequence ID" value="KOO21325.1"/>
    <property type="molecule type" value="Genomic_DNA"/>
</dbReference>
<organism evidence="1 2">
    <name type="scientific">Chrysochromulina tobinii</name>
    <dbReference type="NCBI Taxonomy" id="1460289"/>
    <lineage>
        <taxon>Eukaryota</taxon>
        <taxon>Haptista</taxon>
        <taxon>Haptophyta</taxon>
        <taxon>Prymnesiophyceae</taxon>
        <taxon>Prymnesiales</taxon>
        <taxon>Chrysochromulinaceae</taxon>
        <taxon>Chrysochromulina</taxon>
    </lineage>
</organism>